<comment type="caution">
    <text evidence="10">The sequence shown here is derived from an EMBL/GenBank/DDBJ whole genome shotgun (WGS) entry which is preliminary data.</text>
</comment>
<evidence type="ECO:0000256" key="4">
    <source>
        <dbReference type="ARBA" id="ARBA00022989"/>
    </source>
</evidence>
<evidence type="ECO:0000256" key="5">
    <source>
        <dbReference type="ARBA" id="ARBA00023306"/>
    </source>
</evidence>
<proteinExistence type="predicted"/>
<dbReference type="Proteomes" id="UP000438182">
    <property type="component" value="Unassembled WGS sequence"/>
</dbReference>
<dbReference type="GO" id="GO:0005886">
    <property type="term" value="C:plasma membrane"/>
    <property type="evidence" value="ECO:0007669"/>
    <property type="project" value="TreeGrafter"/>
</dbReference>
<name>A0A6I4NWK6_9MICO</name>
<evidence type="ECO:0000256" key="3">
    <source>
        <dbReference type="ARBA" id="ARBA00022692"/>
    </source>
</evidence>
<dbReference type="InterPro" id="IPR005548">
    <property type="entry name" value="Cell_div_FtsQ/DivIB_C"/>
</dbReference>
<keyword evidence="7" id="KW-0472">Membrane</keyword>
<dbReference type="Pfam" id="PF03799">
    <property type="entry name" value="FtsQ_DivIB_C"/>
    <property type="match status" value="1"/>
</dbReference>
<sequence>MKRPQGFDRPRSTGAGTLDADTGGRLPRRGRADGSSAADRVATEPIAVVTTTYVPMSPQRGEPAPTSDERPDARAEAGAGAAPAGAPDEAPGRAGDRRARRAAKRAATEARRYEKAEVRRFTKRSRNRRLAWLIGGGTAVVVLGGLVGAAYSPLMALREIRIEGASAVPAAAVHDALADELGTPLPLIDDRAVHAALSSFSLIERYSTELVPPGTLIVRLTERTPIGVIEGNGGWDLVDAAGVVISHSDAPAEGQPVLEVPDGIASEEFVSVGDVIRSLPDQVRAQVRGVTAETPSDVRLSLDGGASVVWGDDTEAALKASVLAALVRQAPPGFAGQYDVSAPMSPVMH</sequence>
<feature type="region of interest" description="Disordered" evidence="6">
    <location>
        <begin position="1"/>
        <end position="113"/>
    </location>
</feature>
<evidence type="ECO:0000259" key="9">
    <source>
        <dbReference type="Pfam" id="PF08478"/>
    </source>
</evidence>
<dbReference type="PANTHER" id="PTHR37820:SF1">
    <property type="entry name" value="CELL DIVISION PROTEIN FTSQ"/>
    <property type="match status" value="1"/>
</dbReference>
<dbReference type="InterPro" id="IPR013685">
    <property type="entry name" value="POTRA_FtsQ_type"/>
</dbReference>
<dbReference type="Pfam" id="PF08478">
    <property type="entry name" value="POTRA_1"/>
    <property type="match status" value="1"/>
</dbReference>
<keyword evidence="4 7" id="KW-1133">Transmembrane helix</keyword>
<evidence type="ECO:0000313" key="11">
    <source>
        <dbReference type="Proteomes" id="UP000438182"/>
    </source>
</evidence>
<gene>
    <name evidence="10" type="ORF">GB864_08880</name>
</gene>
<feature type="compositionally biased region" description="Low complexity" evidence="6">
    <location>
        <begin position="76"/>
        <end position="89"/>
    </location>
</feature>
<keyword evidence="3 7" id="KW-0812">Transmembrane</keyword>
<dbReference type="InterPro" id="IPR050487">
    <property type="entry name" value="FtsQ_DivIB"/>
</dbReference>
<evidence type="ECO:0000259" key="8">
    <source>
        <dbReference type="Pfam" id="PF03799"/>
    </source>
</evidence>
<organism evidence="10 11">
    <name type="scientific">Agromyces seonyuensis</name>
    <dbReference type="NCBI Taxonomy" id="2662446"/>
    <lineage>
        <taxon>Bacteria</taxon>
        <taxon>Bacillati</taxon>
        <taxon>Actinomycetota</taxon>
        <taxon>Actinomycetes</taxon>
        <taxon>Micrococcales</taxon>
        <taxon>Microbacteriaceae</taxon>
        <taxon>Agromyces</taxon>
    </lineage>
</organism>
<evidence type="ECO:0000313" key="10">
    <source>
        <dbReference type="EMBL" id="MWB98660.1"/>
    </source>
</evidence>
<feature type="domain" description="Cell division protein FtsQ/DivIB C-terminal" evidence="8">
    <location>
        <begin position="231"/>
        <end position="330"/>
    </location>
</feature>
<keyword evidence="1" id="KW-1003">Cell membrane</keyword>
<keyword evidence="11" id="KW-1185">Reference proteome</keyword>
<accession>A0A6I4NWK6</accession>
<feature type="compositionally biased region" description="Low complexity" evidence="6">
    <location>
        <begin position="13"/>
        <end position="24"/>
    </location>
</feature>
<feature type="transmembrane region" description="Helical" evidence="7">
    <location>
        <begin position="130"/>
        <end position="151"/>
    </location>
</feature>
<dbReference type="GO" id="GO:0051301">
    <property type="term" value="P:cell division"/>
    <property type="evidence" value="ECO:0007669"/>
    <property type="project" value="UniProtKB-KW"/>
</dbReference>
<evidence type="ECO:0000256" key="1">
    <source>
        <dbReference type="ARBA" id="ARBA00022475"/>
    </source>
</evidence>
<feature type="domain" description="POTRA" evidence="9">
    <location>
        <begin position="156"/>
        <end position="223"/>
    </location>
</feature>
<keyword evidence="5" id="KW-0131">Cell cycle</keyword>
<dbReference type="EMBL" id="WSTA01000033">
    <property type="protein sequence ID" value="MWB98660.1"/>
    <property type="molecule type" value="Genomic_DNA"/>
</dbReference>
<evidence type="ECO:0000256" key="6">
    <source>
        <dbReference type="SAM" id="MobiDB-lite"/>
    </source>
</evidence>
<dbReference type="RefSeq" id="WP_160424193.1">
    <property type="nucleotide sequence ID" value="NZ_WSTA01000033.1"/>
</dbReference>
<dbReference type="PANTHER" id="PTHR37820">
    <property type="entry name" value="CELL DIVISION PROTEIN DIVIB"/>
    <property type="match status" value="1"/>
</dbReference>
<reference evidence="10 11" key="1">
    <citation type="submission" date="2019-12" db="EMBL/GenBank/DDBJ databases">
        <authorList>
            <person name="Kim Y.S."/>
        </authorList>
    </citation>
    <scope>NUCLEOTIDE SEQUENCE [LARGE SCALE GENOMIC DNA]</scope>
    <source>
        <strain evidence="10 11">MMS17-SY077</strain>
    </source>
</reference>
<protein>
    <submittedName>
        <fullName evidence="10">FtsQ-type POTRA domain-containing protein</fullName>
    </submittedName>
</protein>
<evidence type="ECO:0000256" key="7">
    <source>
        <dbReference type="SAM" id="Phobius"/>
    </source>
</evidence>
<feature type="compositionally biased region" description="Basic and acidic residues" evidence="6">
    <location>
        <begin position="1"/>
        <end position="11"/>
    </location>
</feature>
<evidence type="ECO:0000256" key="2">
    <source>
        <dbReference type="ARBA" id="ARBA00022618"/>
    </source>
</evidence>
<dbReference type="AlphaFoldDB" id="A0A6I4NWK6"/>
<keyword evidence="2" id="KW-0132">Cell division</keyword>